<dbReference type="RefSeq" id="WP_088710736.1">
    <property type="nucleotide sequence ID" value="NZ_LSTO01000023.1"/>
</dbReference>
<feature type="domain" description="ABC transporter" evidence="5">
    <location>
        <begin position="17"/>
        <end position="258"/>
    </location>
</feature>
<evidence type="ECO:0000256" key="1">
    <source>
        <dbReference type="ARBA" id="ARBA00022448"/>
    </source>
</evidence>
<keyword evidence="4 6" id="KW-0067">ATP-binding</keyword>
<accession>A0A254T611</accession>
<evidence type="ECO:0000256" key="3">
    <source>
        <dbReference type="ARBA" id="ARBA00022741"/>
    </source>
</evidence>
<proteinExistence type="predicted"/>
<dbReference type="OrthoDB" id="9781337at2"/>
<dbReference type="FunFam" id="3.40.50.300:FF:000421">
    <property type="entry name" value="Branched-chain amino acid ABC transporter ATP-binding protein"/>
    <property type="match status" value="1"/>
</dbReference>
<dbReference type="PROSITE" id="PS50893">
    <property type="entry name" value="ABC_TRANSPORTER_2"/>
    <property type="match status" value="1"/>
</dbReference>
<sequence length="271" mass="29450">MSNEIKPSTAPASTTILETTNLVKEFRGFVAVNGVNLKVRRGDIHALIGPNGAGKTTCFNLLTKFLTPSSGTIRFNGQDITHEPPQKIARMGVVRSFQISAVFPHLTVLENVRIALQRKLGTSFHFWKSERTLDQLNGQAMALLESVGLERYAAMVTVEMPYGRKRALEIATTLALDPELMLLDEPTQGMGHEDVDRVMELIKKVSANRTILMVEHNMKVVSGICDAITVLARGSILAEGDYARVSGDPAVIEAYMGSDATELASPVEAAA</sequence>
<dbReference type="InterPro" id="IPR003593">
    <property type="entry name" value="AAA+_ATPase"/>
</dbReference>
<dbReference type="InterPro" id="IPR051120">
    <property type="entry name" value="ABC_AA/LPS_Transport"/>
</dbReference>
<dbReference type="GO" id="GO:0005524">
    <property type="term" value="F:ATP binding"/>
    <property type="evidence" value="ECO:0007669"/>
    <property type="project" value="UniProtKB-KW"/>
</dbReference>
<keyword evidence="1" id="KW-0813">Transport</keyword>
<evidence type="ECO:0000259" key="5">
    <source>
        <dbReference type="PROSITE" id="PS50893"/>
    </source>
</evidence>
<keyword evidence="2" id="KW-1003">Cell membrane</keyword>
<dbReference type="CDD" id="cd03219">
    <property type="entry name" value="ABC_Mj1267_LivG_branched"/>
    <property type="match status" value="1"/>
</dbReference>
<name>A0A254T611_9BURK</name>
<dbReference type="InterPro" id="IPR027417">
    <property type="entry name" value="P-loop_NTPase"/>
</dbReference>
<evidence type="ECO:0000256" key="2">
    <source>
        <dbReference type="ARBA" id="ARBA00022475"/>
    </source>
</evidence>
<dbReference type="PANTHER" id="PTHR45772:SF3">
    <property type="entry name" value="ABC TRANSPORTER ATP-BINDING PROTEIN"/>
    <property type="match status" value="1"/>
</dbReference>
<protein>
    <submittedName>
        <fullName evidence="6">ABC transporter ATP-binding protein</fullName>
    </submittedName>
</protein>
<gene>
    <name evidence="6" type="ORF">AYR66_03030</name>
</gene>
<organism evidence="6 7">
    <name type="scientific">Noviherbaspirillum denitrificans</name>
    <dbReference type="NCBI Taxonomy" id="1968433"/>
    <lineage>
        <taxon>Bacteria</taxon>
        <taxon>Pseudomonadati</taxon>
        <taxon>Pseudomonadota</taxon>
        <taxon>Betaproteobacteria</taxon>
        <taxon>Burkholderiales</taxon>
        <taxon>Oxalobacteraceae</taxon>
        <taxon>Noviherbaspirillum</taxon>
    </lineage>
</organism>
<evidence type="ECO:0000256" key="4">
    <source>
        <dbReference type="ARBA" id="ARBA00022840"/>
    </source>
</evidence>
<keyword evidence="2" id="KW-0472">Membrane</keyword>
<evidence type="ECO:0000313" key="7">
    <source>
        <dbReference type="Proteomes" id="UP000197535"/>
    </source>
</evidence>
<dbReference type="GO" id="GO:0005886">
    <property type="term" value="C:plasma membrane"/>
    <property type="evidence" value="ECO:0007669"/>
    <property type="project" value="TreeGrafter"/>
</dbReference>
<dbReference type="InterPro" id="IPR003439">
    <property type="entry name" value="ABC_transporter-like_ATP-bd"/>
</dbReference>
<dbReference type="EMBL" id="LSTO01000023">
    <property type="protein sequence ID" value="OWW18114.1"/>
    <property type="molecule type" value="Genomic_DNA"/>
</dbReference>
<dbReference type="Pfam" id="PF00005">
    <property type="entry name" value="ABC_tran"/>
    <property type="match status" value="1"/>
</dbReference>
<keyword evidence="3" id="KW-0547">Nucleotide-binding</keyword>
<dbReference type="AlphaFoldDB" id="A0A254T611"/>
<dbReference type="Pfam" id="PF12399">
    <property type="entry name" value="BCA_ABC_TP_C"/>
    <property type="match status" value="1"/>
</dbReference>
<keyword evidence="7" id="KW-1185">Reference proteome</keyword>
<dbReference type="Gene3D" id="3.40.50.300">
    <property type="entry name" value="P-loop containing nucleotide triphosphate hydrolases"/>
    <property type="match status" value="1"/>
</dbReference>
<dbReference type="InterPro" id="IPR032823">
    <property type="entry name" value="BCA_ABC_TP_C"/>
</dbReference>
<dbReference type="Proteomes" id="UP000197535">
    <property type="component" value="Unassembled WGS sequence"/>
</dbReference>
<comment type="caution">
    <text evidence="6">The sequence shown here is derived from an EMBL/GenBank/DDBJ whole genome shotgun (WGS) entry which is preliminary data.</text>
</comment>
<dbReference type="SUPFAM" id="SSF52540">
    <property type="entry name" value="P-loop containing nucleoside triphosphate hydrolases"/>
    <property type="match status" value="1"/>
</dbReference>
<reference evidence="6 7" key="1">
    <citation type="submission" date="2016-02" db="EMBL/GenBank/DDBJ databases">
        <authorList>
            <person name="Wen L."/>
            <person name="He K."/>
            <person name="Yang H."/>
        </authorList>
    </citation>
    <scope>NUCLEOTIDE SEQUENCE [LARGE SCALE GENOMIC DNA]</scope>
    <source>
        <strain evidence="6 7">TSA40</strain>
    </source>
</reference>
<dbReference type="SMART" id="SM00382">
    <property type="entry name" value="AAA"/>
    <property type="match status" value="1"/>
</dbReference>
<dbReference type="GO" id="GO:0016887">
    <property type="term" value="F:ATP hydrolysis activity"/>
    <property type="evidence" value="ECO:0007669"/>
    <property type="project" value="InterPro"/>
</dbReference>
<evidence type="ECO:0000313" key="6">
    <source>
        <dbReference type="EMBL" id="OWW18114.1"/>
    </source>
</evidence>
<dbReference type="PANTHER" id="PTHR45772">
    <property type="entry name" value="CONSERVED COMPONENT OF ABC TRANSPORTER FOR NATURAL AMINO ACIDS-RELATED"/>
    <property type="match status" value="1"/>
</dbReference>